<dbReference type="AlphaFoldDB" id="A0A8C5APK7"/>
<dbReference type="GeneTree" id="ENSGT00530000063712"/>
<dbReference type="Gene3D" id="4.10.280.10">
    <property type="entry name" value="Helix-loop-helix DNA-binding domain"/>
    <property type="match status" value="1"/>
</dbReference>
<keyword evidence="9" id="KW-1185">Reference proteome</keyword>
<evidence type="ECO:0000256" key="3">
    <source>
        <dbReference type="ARBA" id="ARBA00023125"/>
    </source>
</evidence>
<evidence type="ECO:0000256" key="2">
    <source>
        <dbReference type="ARBA" id="ARBA00023015"/>
    </source>
</evidence>
<dbReference type="PROSITE" id="PS50888">
    <property type="entry name" value="BHLH"/>
    <property type="match status" value="1"/>
</dbReference>
<accession>A0A8C5APK7</accession>
<protein>
    <submittedName>
        <fullName evidence="8">Mesoderm posterior ba</fullName>
    </submittedName>
</protein>
<dbReference type="Ensembl" id="ENSGMOT00000041691.1">
    <property type="protein sequence ID" value="ENSGMOP00000035238.1"/>
    <property type="gene ID" value="ENSGMOG00000022758.1"/>
</dbReference>
<sequence length="252" mass="26526">MDISSASLLACGLAYRWTSPSPGGSDSDLSSLSSPETHSPLGYLDSSFSPPPSSSSSSDPQPPSRRSALDPERRRAGAATPGSPGSGSPSSSSTGSVRRPARRGRVRSKQRESASEKEKMRMRDLTKALHHLRSFLPASVAPAGQTLTKIETLRLTISYIAYLSAQLGPGQGALFEGSPGEVSPREEEASSTDTLRYFQSLCSSAAAQWSDQQAPGGQGQYQTPLPVQAAAVHPGNCILGLNWFSTSTSRTS</sequence>
<name>A0A8C5APK7_GADMO</name>
<dbReference type="GO" id="GO:0005634">
    <property type="term" value="C:nucleus"/>
    <property type="evidence" value="ECO:0007669"/>
    <property type="project" value="UniProtKB-SubCell"/>
</dbReference>
<dbReference type="SMART" id="SM00353">
    <property type="entry name" value="HLH"/>
    <property type="match status" value="1"/>
</dbReference>
<evidence type="ECO:0000256" key="5">
    <source>
        <dbReference type="ARBA" id="ARBA00023242"/>
    </source>
</evidence>
<dbReference type="Proteomes" id="UP000694546">
    <property type="component" value="Chromosome 14"/>
</dbReference>
<dbReference type="InterPro" id="IPR011598">
    <property type="entry name" value="bHLH_dom"/>
</dbReference>
<feature type="compositionally biased region" description="Basic and acidic residues" evidence="6">
    <location>
        <begin position="109"/>
        <end position="122"/>
    </location>
</feature>
<keyword evidence="2" id="KW-0805">Transcription regulation</keyword>
<dbReference type="PANTHER" id="PTHR20937">
    <property type="entry name" value="IP14615P"/>
    <property type="match status" value="1"/>
</dbReference>
<feature type="compositionally biased region" description="Basic residues" evidence="6">
    <location>
        <begin position="99"/>
        <end position="108"/>
    </location>
</feature>
<proteinExistence type="predicted"/>
<evidence type="ECO:0000259" key="7">
    <source>
        <dbReference type="PROSITE" id="PS50888"/>
    </source>
</evidence>
<keyword evidence="5" id="KW-0539">Nucleus</keyword>
<keyword evidence="4" id="KW-0804">Transcription</keyword>
<evidence type="ECO:0000313" key="8">
    <source>
        <dbReference type="Ensembl" id="ENSGMOP00000035238.1"/>
    </source>
</evidence>
<feature type="compositionally biased region" description="Low complexity" evidence="6">
    <location>
        <begin position="77"/>
        <end position="98"/>
    </location>
</feature>
<dbReference type="PANTHER" id="PTHR20937:SF18">
    <property type="entry name" value="BHLH TRANSCRIPTION FACTOR MESP-B-RELATED"/>
    <property type="match status" value="1"/>
</dbReference>
<keyword evidence="3" id="KW-0238">DNA-binding</keyword>
<dbReference type="GO" id="GO:0046983">
    <property type="term" value="F:protein dimerization activity"/>
    <property type="evidence" value="ECO:0007669"/>
    <property type="project" value="InterPro"/>
</dbReference>
<dbReference type="GO" id="GO:0000981">
    <property type="term" value="F:DNA-binding transcription factor activity, RNA polymerase II-specific"/>
    <property type="evidence" value="ECO:0007669"/>
    <property type="project" value="TreeGrafter"/>
</dbReference>
<evidence type="ECO:0000256" key="6">
    <source>
        <dbReference type="SAM" id="MobiDB-lite"/>
    </source>
</evidence>
<dbReference type="InterPro" id="IPR040259">
    <property type="entry name" value="Mesogenin/MesP"/>
</dbReference>
<dbReference type="Pfam" id="PF00010">
    <property type="entry name" value="HLH"/>
    <property type="match status" value="1"/>
</dbReference>
<evidence type="ECO:0000313" key="9">
    <source>
        <dbReference type="Proteomes" id="UP000694546"/>
    </source>
</evidence>
<dbReference type="GO" id="GO:0007219">
    <property type="term" value="P:Notch signaling pathway"/>
    <property type="evidence" value="ECO:0007669"/>
    <property type="project" value="UniProtKB-KW"/>
</dbReference>
<dbReference type="GO" id="GO:0001707">
    <property type="term" value="P:mesoderm formation"/>
    <property type="evidence" value="ECO:0007669"/>
    <property type="project" value="TreeGrafter"/>
</dbReference>
<dbReference type="GO" id="GO:0032525">
    <property type="term" value="P:somite rostral/caudal axis specification"/>
    <property type="evidence" value="ECO:0007669"/>
    <property type="project" value="TreeGrafter"/>
</dbReference>
<keyword evidence="1" id="KW-0217">Developmental protein</keyword>
<feature type="compositionally biased region" description="Low complexity" evidence="6">
    <location>
        <begin position="19"/>
        <end position="34"/>
    </location>
</feature>
<reference evidence="8" key="1">
    <citation type="submission" date="2025-08" db="UniProtKB">
        <authorList>
            <consortium name="Ensembl"/>
        </authorList>
    </citation>
    <scope>IDENTIFICATION</scope>
</reference>
<feature type="region of interest" description="Disordered" evidence="6">
    <location>
        <begin position="15"/>
        <end position="122"/>
    </location>
</feature>
<dbReference type="SUPFAM" id="SSF47459">
    <property type="entry name" value="HLH, helix-loop-helix DNA-binding domain"/>
    <property type="match status" value="1"/>
</dbReference>
<evidence type="ECO:0000256" key="4">
    <source>
        <dbReference type="ARBA" id="ARBA00023163"/>
    </source>
</evidence>
<reference evidence="8" key="2">
    <citation type="submission" date="2025-09" db="UniProtKB">
        <authorList>
            <consortium name="Ensembl"/>
        </authorList>
    </citation>
    <scope>IDENTIFICATION</scope>
</reference>
<evidence type="ECO:0000256" key="1">
    <source>
        <dbReference type="ARBA" id="ARBA00022473"/>
    </source>
</evidence>
<dbReference type="GO" id="GO:0000978">
    <property type="term" value="F:RNA polymerase II cis-regulatory region sequence-specific DNA binding"/>
    <property type="evidence" value="ECO:0007669"/>
    <property type="project" value="TreeGrafter"/>
</dbReference>
<dbReference type="GO" id="GO:0003007">
    <property type="term" value="P:heart morphogenesis"/>
    <property type="evidence" value="ECO:0007669"/>
    <property type="project" value="TreeGrafter"/>
</dbReference>
<feature type="domain" description="BHLH" evidence="7">
    <location>
        <begin position="109"/>
        <end position="163"/>
    </location>
</feature>
<dbReference type="InterPro" id="IPR036638">
    <property type="entry name" value="HLH_DNA-bd_sf"/>
</dbReference>
<organism evidence="8 9">
    <name type="scientific">Gadus morhua</name>
    <name type="common">Atlantic cod</name>
    <dbReference type="NCBI Taxonomy" id="8049"/>
    <lineage>
        <taxon>Eukaryota</taxon>
        <taxon>Metazoa</taxon>
        <taxon>Chordata</taxon>
        <taxon>Craniata</taxon>
        <taxon>Vertebrata</taxon>
        <taxon>Euteleostomi</taxon>
        <taxon>Actinopterygii</taxon>
        <taxon>Neopterygii</taxon>
        <taxon>Teleostei</taxon>
        <taxon>Neoteleostei</taxon>
        <taxon>Acanthomorphata</taxon>
        <taxon>Zeiogadaria</taxon>
        <taxon>Gadariae</taxon>
        <taxon>Gadiformes</taxon>
        <taxon>Gadoidei</taxon>
        <taxon>Gadidae</taxon>
        <taxon>Gadus</taxon>
    </lineage>
</organism>